<reference evidence="1" key="1">
    <citation type="submission" date="2022-08" db="EMBL/GenBank/DDBJ databases">
        <title>Genome Sequence of Lecanicillium fungicola.</title>
        <authorList>
            <person name="Buettner E."/>
        </authorList>
    </citation>
    <scope>NUCLEOTIDE SEQUENCE</scope>
    <source>
        <strain evidence="1">Babe33</strain>
    </source>
</reference>
<organism evidence="1 2">
    <name type="scientific">Zarea fungicola</name>
    <dbReference type="NCBI Taxonomy" id="93591"/>
    <lineage>
        <taxon>Eukaryota</taxon>
        <taxon>Fungi</taxon>
        <taxon>Dikarya</taxon>
        <taxon>Ascomycota</taxon>
        <taxon>Pezizomycotina</taxon>
        <taxon>Sordariomycetes</taxon>
        <taxon>Hypocreomycetidae</taxon>
        <taxon>Hypocreales</taxon>
        <taxon>Cordycipitaceae</taxon>
        <taxon>Zarea</taxon>
    </lineage>
</organism>
<gene>
    <name evidence="1" type="ORF">NQ176_g6491</name>
</gene>
<protein>
    <submittedName>
        <fullName evidence="1">Uncharacterized protein</fullName>
    </submittedName>
</protein>
<evidence type="ECO:0000313" key="1">
    <source>
        <dbReference type="EMBL" id="KAJ2973637.1"/>
    </source>
</evidence>
<sequence length="173" mass="19423">MSNPPITLYGSAYPVAKAALEVLTNLLNKGQESGALPSSRLYEDMSPLTTQVQYVCNIIRNLVSRTTEEDLSAAWNENEELATFDDMQSRIAVTKALVEAAQESVVNEKANETFTLVTNTYGTLNLCRHAWVSNHILPYLFFYLVTAYAILRKEGVPLRLPDYMDSFNRLPKP</sequence>
<accession>A0ACC1N406</accession>
<name>A0ACC1N406_9HYPO</name>
<dbReference type="Proteomes" id="UP001143910">
    <property type="component" value="Unassembled WGS sequence"/>
</dbReference>
<proteinExistence type="predicted"/>
<comment type="caution">
    <text evidence="1">The sequence shown here is derived from an EMBL/GenBank/DDBJ whole genome shotgun (WGS) entry which is preliminary data.</text>
</comment>
<keyword evidence="2" id="KW-1185">Reference proteome</keyword>
<evidence type="ECO:0000313" key="2">
    <source>
        <dbReference type="Proteomes" id="UP001143910"/>
    </source>
</evidence>
<dbReference type="EMBL" id="JANJQO010000943">
    <property type="protein sequence ID" value="KAJ2973637.1"/>
    <property type="molecule type" value="Genomic_DNA"/>
</dbReference>